<organism evidence="13 14">
    <name type="scientific">Priestia megaterium (strain WSH-002)</name>
    <name type="common">Bacillus megaterium</name>
    <dbReference type="NCBI Taxonomy" id="1006007"/>
    <lineage>
        <taxon>Bacteria</taxon>
        <taxon>Bacillati</taxon>
        <taxon>Bacillota</taxon>
        <taxon>Bacilli</taxon>
        <taxon>Bacillales</taxon>
        <taxon>Bacillaceae</taxon>
        <taxon>Priestia</taxon>
    </lineage>
</organism>
<dbReference type="SUPFAM" id="SSF143865">
    <property type="entry name" value="CorA soluble domain-like"/>
    <property type="match status" value="1"/>
</dbReference>
<proteinExistence type="inferred from homology"/>
<evidence type="ECO:0000256" key="4">
    <source>
        <dbReference type="ARBA" id="ARBA00022475"/>
    </source>
</evidence>
<dbReference type="SUPFAM" id="SSF144083">
    <property type="entry name" value="Magnesium transport protein CorA, transmembrane region"/>
    <property type="match status" value="1"/>
</dbReference>
<dbReference type="InterPro" id="IPR045861">
    <property type="entry name" value="CorA_cytoplasmic_dom"/>
</dbReference>
<dbReference type="Gene3D" id="3.30.460.20">
    <property type="entry name" value="CorA soluble domain-like"/>
    <property type="match status" value="1"/>
</dbReference>
<dbReference type="CDD" id="cd12831">
    <property type="entry name" value="TmCorA-like_u2"/>
    <property type="match status" value="1"/>
</dbReference>
<evidence type="ECO:0000256" key="8">
    <source>
        <dbReference type="ARBA" id="ARBA00023065"/>
    </source>
</evidence>
<dbReference type="GO" id="GO:0050897">
    <property type="term" value="F:cobalt ion binding"/>
    <property type="evidence" value="ECO:0007669"/>
    <property type="project" value="TreeGrafter"/>
</dbReference>
<name>A0A8D3X6F3_PRIMW</name>
<dbReference type="InterPro" id="IPR004488">
    <property type="entry name" value="Mg/Co-transport_prot_CorA"/>
</dbReference>
<comment type="function">
    <text evidence="11">Mediates influx of magnesium ions. Alternates between open and closed states. Activated by low cytoplasmic Mg(2+) levels. Inactive when cytoplasmic Mg(2+) levels are high.</text>
</comment>
<evidence type="ECO:0000256" key="3">
    <source>
        <dbReference type="ARBA" id="ARBA00022448"/>
    </source>
</evidence>
<dbReference type="EMBL" id="CP003017">
    <property type="protein sequence ID" value="AEN91770.1"/>
    <property type="molecule type" value="Genomic_DNA"/>
</dbReference>
<dbReference type="GO" id="GO:0005886">
    <property type="term" value="C:plasma membrane"/>
    <property type="evidence" value="ECO:0007669"/>
    <property type="project" value="UniProtKB-SubCell"/>
</dbReference>
<keyword evidence="8 12" id="KW-0406">Ion transport</keyword>
<dbReference type="FunFam" id="1.20.58.340:FF:000004">
    <property type="entry name" value="Magnesium transport protein CorA"/>
    <property type="match status" value="1"/>
</dbReference>
<evidence type="ECO:0000256" key="11">
    <source>
        <dbReference type="ARBA" id="ARBA00045497"/>
    </source>
</evidence>
<accession>A0A8D3X6F3</accession>
<keyword evidence="7 12" id="KW-1133">Transmembrane helix</keyword>
<evidence type="ECO:0000256" key="2">
    <source>
        <dbReference type="ARBA" id="ARBA00009765"/>
    </source>
</evidence>
<dbReference type="InterPro" id="IPR045863">
    <property type="entry name" value="CorA_TM1_TM2"/>
</dbReference>
<dbReference type="PANTHER" id="PTHR46494">
    <property type="entry name" value="CORA FAMILY METAL ION TRANSPORTER (EUROFUNG)"/>
    <property type="match status" value="1"/>
</dbReference>
<gene>
    <name evidence="13" type="primary">yfjQ</name>
    <name evidence="12" type="synonym">corA</name>
    <name evidence="13" type="ORF">BMWSH_4892</name>
</gene>
<dbReference type="PANTHER" id="PTHR46494:SF1">
    <property type="entry name" value="CORA FAMILY METAL ION TRANSPORTER (EUROFUNG)"/>
    <property type="match status" value="1"/>
</dbReference>
<evidence type="ECO:0000256" key="10">
    <source>
        <dbReference type="ARBA" id="ARBA00034269"/>
    </source>
</evidence>
<keyword evidence="6 12" id="KW-0460">Magnesium</keyword>
<keyword evidence="9 12" id="KW-0472">Membrane</keyword>
<reference evidence="13 14" key="1">
    <citation type="journal article" date="2011" name="J. Bacteriol.">
        <title>Complete genome sequence of the industrial strain Bacillus megaterium WSH-002.</title>
        <authorList>
            <person name="Liu L."/>
            <person name="Li Y."/>
            <person name="Zhang J."/>
            <person name="Zou W."/>
            <person name="Zhou Z."/>
            <person name="Liu J."/>
            <person name="Li X."/>
            <person name="Wang L."/>
            <person name="Chen J."/>
        </authorList>
    </citation>
    <scope>NUCLEOTIDE SEQUENCE [LARGE SCALE GENOMIC DNA]</scope>
    <source>
        <strain evidence="13 14">WSH-002</strain>
    </source>
</reference>
<comment type="similarity">
    <text evidence="2 12">Belongs to the CorA metal ion transporter (MIT) (TC 1.A.35) family.</text>
</comment>
<protein>
    <recommendedName>
        <fullName evidence="12">Magnesium transport protein CorA</fullName>
    </recommendedName>
</protein>
<dbReference type="Proteomes" id="UP000001283">
    <property type="component" value="Chromosome"/>
</dbReference>
<dbReference type="GO" id="GO:0000287">
    <property type="term" value="F:magnesium ion binding"/>
    <property type="evidence" value="ECO:0007669"/>
    <property type="project" value="TreeGrafter"/>
</dbReference>
<dbReference type="GO" id="GO:0015095">
    <property type="term" value="F:magnesium ion transmembrane transporter activity"/>
    <property type="evidence" value="ECO:0007669"/>
    <property type="project" value="UniProtKB-UniRule"/>
</dbReference>
<keyword evidence="3 12" id="KW-0813">Transport</keyword>
<evidence type="ECO:0000256" key="7">
    <source>
        <dbReference type="ARBA" id="ARBA00022989"/>
    </source>
</evidence>
<sequence length="355" mass="42510">MYRQEKAYIKRKKFNKMVKRVCAENSIKKDRGYLMIKIVAKTKEGAIKEIEMNEIRSSHDLQWYWVDFYNPTEEEKKQLEQFNFHPLAVEDCLNQGQRAKFELYDEHYFLVYYALHKEELEHLEVSAFVGDNFLVTYHMDKLTSVARVWELIKKDPEATEDGTWDIMYELLDHTVDEYFPVLYKFEDHIDDIEDNAKDEPMDELMRQLYDIRSDLSRMRRILNPMRDLMYRIMSTNALKAKEQVRYFNDIYDHLLNMIEIMQASRDLSNDIRESFMSINSDRMNSIMFTLTLMSAIFLPLTFIAGLYGMNFSYMPELTGKYNYFIVLGIMIGLVGVMVFAFYKMGWFKYRKGPKL</sequence>
<keyword evidence="5 12" id="KW-0812">Transmembrane</keyword>
<dbReference type="GO" id="GO:0015087">
    <property type="term" value="F:cobalt ion transmembrane transporter activity"/>
    <property type="evidence" value="ECO:0007669"/>
    <property type="project" value="UniProtKB-UniRule"/>
</dbReference>
<evidence type="ECO:0000256" key="1">
    <source>
        <dbReference type="ARBA" id="ARBA00004651"/>
    </source>
</evidence>
<evidence type="ECO:0000256" key="12">
    <source>
        <dbReference type="RuleBase" id="RU362010"/>
    </source>
</evidence>
<dbReference type="NCBIfam" id="TIGR00383">
    <property type="entry name" value="corA"/>
    <property type="match status" value="1"/>
</dbReference>
<dbReference type="Gene3D" id="1.20.58.340">
    <property type="entry name" value="Magnesium transport protein CorA, transmembrane region"/>
    <property type="match status" value="2"/>
</dbReference>
<dbReference type="Pfam" id="PF01544">
    <property type="entry name" value="CorA"/>
    <property type="match status" value="1"/>
</dbReference>
<evidence type="ECO:0000313" key="14">
    <source>
        <dbReference type="Proteomes" id="UP000001283"/>
    </source>
</evidence>
<dbReference type="InterPro" id="IPR002523">
    <property type="entry name" value="MgTranspt_CorA/ZnTranspt_ZntB"/>
</dbReference>
<evidence type="ECO:0000256" key="5">
    <source>
        <dbReference type="ARBA" id="ARBA00022692"/>
    </source>
</evidence>
<comment type="catalytic activity">
    <reaction evidence="10">
        <text>Mg(2+)(in) = Mg(2+)(out)</text>
        <dbReference type="Rhea" id="RHEA:29827"/>
        <dbReference type="ChEBI" id="CHEBI:18420"/>
    </reaction>
</comment>
<dbReference type="KEGG" id="bmh:BMWSH_4892"/>
<evidence type="ECO:0000256" key="6">
    <source>
        <dbReference type="ARBA" id="ARBA00022842"/>
    </source>
</evidence>
<dbReference type="AlphaFoldDB" id="A0A8D3X6F3"/>
<feature type="transmembrane region" description="Helical" evidence="12">
    <location>
        <begin position="321"/>
        <end position="342"/>
    </location>
</feature>
<evidence type="ECO:0000256" key="9">
    <source>
        <dbReference type="ARBA" id="ARBA00023136"/>
    </source>
</evidence>
<keyword evidence="4 12" id="KW-1003">Cell membrane</keyword>
<comment type="subcellular location">
    <subcellularLocation>
        <location evidence="1">Cell membrane</location>
        <topology evidence="1">Multi-pass membrane protein</topology>
    </subcellularLocation>
    <subcellularLocation>
        <location evidence="12">Membrane</location>
        <topology evidence="12">Multi-pass membrane protein</topology>
    </subcellularLocation>
</comment>
<evidence type="ECO:0000313" key="13">
    <source>
        <dbReference type="EMBL" id="AEN91770.1"/>
    </source>
</evidence>
<feature type="transmembrane region" description="Helical" evidence="12">
    <location>
        <begin position="286"/>
        <end position="309"/>
    </location>
</feature>